<keyword evidence="1" id="KW-1185">Reference proteome</keyword>
<sequence length="79" mass="9171">MGTQIYFPKKLLARVRAANTFESQFNSIKIQLPSGNLVEVEGSSEECFIRRIYHEKLTQYYKANDTNDLKGIRSKENQN</sequence>
<protein>
    <submittedName>
        <fullName evidence="2">Uncharacterized protein</fullName>
    </submittedName>
</protein>
<evidence type="ECO:0000313" key="2">
    <source>
        <dbReference type="WBParaSite" id="sdigi.contig28.g2170.t1"/>
    </source>
</evidence>
<dbReference type="Proteomes" id="UP000887581">
    <property type="component" value="Unplaced"/>
</dbReference>
<accession>A0A915PSG4</accession>
<dbReference type="WBParaSite" id="sdigi.contig28.g2170.t1">
    <property type="protein sequence ID" value="sdigi.contig28.g2170.t1"/>
    <property type="gene ID" value="sdigi.contig28.g2170"/>
</dbReference>
<organism evidence="1 2">
    <name type="scientific">Setaria digitata</name>
    <dbReference type="NCBI Taxonomy" id="48799"/>
    <lineage>
        <taxon>Eukaryota</taxon>
        <taxon>Metazoa</taxon>
        <taxon>Ecdysozoa</taxon>
        <taxon>Nematoda</taxon>
        <taxon>Chromadorea</taxon>
        <taxon>Rhabditida</taxon>
        <taxon>Spirurina</taxon>
        <taxon>Spiruromorpha</taxon>
        <taxon>Filarioidea</taxon>
        <taxon>Setariidae</taxon>
        <taxon>Setaria</taxon>
    </lineage>
</organism>
<proteinExistence type="predicted"/>
<name>A0A915PSG4_9BILA</name>
<reference evidence="2" key="1">
    <citation type="submission" date="2022-11" db="UniProtKB">
        <authorList>
            <consortium name="WormBaseParasite"/>
        </authorList>
    </citation>
    <scope>IDENTIFICATION</scope>
</reference>
<dbReference type="AlphaFoldDB" id="A0A915PSG4"/>
<evidence type="ECO:0000313" key="1">
    <source>
        <dbReference type="Proteomes" id="UP000887581"/>
    </source>
</evidence>